<keyword evidence="2" id="KW-0805">Transcription regulation</keyword>
<dbReference type="Pfam" id="PF00319">
    <property type="entry name" value="SRF-TF"/>
    <property type="match status" value="1"/>
</dbReference>
<accession>A0A6P5Z6G3</accession>
<evidence type="ECO:0000313" key="8">
    <source>
        <dbReference type="Proteomes" id="UP000515121"/>
    </source>
</evidence>
<dbReference type="InterPro" id="IPR050142">
    <property type="entry name" value="MADS-box/MEF2_TF"/>
</dbReference>
<dbReference type="GO" id="GO:0045944">
    <property type="term" value="P:positive regulation of transcription by RNA polymerase II"/>
    <property type="evidence" value="ECO:0007669"/>
    <property type="project" value="InterPro"/>
</dbReference>
<feature type="domain" description="MADS-box" evidence="7">
    <location>
        <begin position="1"/>
        <end position="49"/>
    </location>
</feature>
<dbReference type="GO" id="GO:0000987">
    <property type="term" value="F:cis-regulatory region sequence-specific DNA binding"/>
    <property type="evidence" value="ECO:0007669"/>
    <property type="project" value="InterPro"/>
</dbReference>
<dbReference type="RefSeq" id="XP_022748147.1">
    <property type="nucleotide sequence ID" value="XM_022892412.1"/>
</dbReference>
<dbReference type="GeneID" id="111297792"/>
<keyword evidence="4" id="KW-0804">Transcription</keyword>
<dbReference type="InterPro" id="IPR036879">
    <property type="entry name" value="TF_MADSbox_sf"/>
</dbReference>
<comment type="subcellular location">
    <subcellularLocation>
        <location evidence="1">Nucleus</location>
    </subcellularLocation>
</comment>
<evidence type="ECO:0000256" key="1">
    <source>
        <dbReference type="ARBA" id="ARBA00004123"/>
    </source>
</evidence>
<protein>
    <submittedName>
        <fullName evidence="9">Uncharacterized protein LOC111297792</fullName>
    </submittedName>
</protein>
<evidence type="ECO:0000256" key="6">
    <source>
        <dbReference type="SAM" id="MobiDB-lite"/>
    </source>
</evidence>
<dbReference type="SMART" id="SM00432">
    <property type="entry name" value="MADS"/>
    <property type="match status" value="1"/>
</dbReference>
<evidence type="ECO:0000256" key="4">
    <source>
        <dbReference type="ARBA" id="ARBA00023163"/>
    </source>
</evidence>
<dbReference type="GO" id="GO:0000981">
    <property type="term" value="F:DNA-binding transcription factor activity, RNA polymerase II-specific"/>
    <property type="evidence" value="ECO:0007669"/>
    <property type="project" value="InterPro"/>
</dbReference>
<dbReference type="InterPro" id="IPR033897">
    <property type="entry name" value="SRF-like_MADS-box"/>
</dbReference>
<name>A0A6P5Z6G3_DURZI</name>
<sequence length="359" mass="39234">MTRKKVKLAWIANDSARRASLKKRRLGLVKKVRELSTLCGTKACLIIYSPDESEPLVWPSHSEVQEQIGEFHNMPELERMKKMMNQETYLRERVTKVEEQLRKIQRRNKEVEMGSLMYQIDQGKGLDELNLVELHGLTWLVEEKMKEINKRIEFFQQVPFAQPAGHPHGDLPLQGPEDDLTARLGGGSAGFQGDNGRITAESLLWDQWFIDMINNNEFKSAAGSSSIRGDMGLPYQPFAGLAAEDLGLPRQPFVGSSSADIGLPQYGNFGGPTTDMGLPPLAFRPHGGASDMGLNHGNVGGSTFGTFGSEIGQGLYPFSTGSELGLPFGPFGGASSTGAGSDIGLPLDGKTWPPNNFSP</sequence>
<keyword evidence="3" id="KW-0238">DNA-binding</keyword>
<dbReference type="CDD" id="cd00266">
    <property type="entry name" value="MADS_SRF_like"/>
    <property type="match status" value="1"/>
</dbReference>
<organism evidence="8 9">
    <name type="scientific">Durio zibethinus</name>
    <name type="common">Durian</name>
    <dbReference type="NCBI Taxonomy" id="66656"/>
    <lineage>
        <taxon>Eukaryota</taxon>
        <taxon>Viridiplantae</taxon>
        <taxon>Streptophyta</taxon>
        <taxon>Embryophyta</taxon>
        <taxon>Tracheophyta</taxon>
        <taxon>Spermatophyta</taxon>
        <taxon>Magnoliopsida</taxon>
        <taxon>eudicotyledons</taxon>
        <taxon>Gunneridae</taxon>
        <taxon>Pentapetalae</taxon>
        <taxon>rosids</taxon>
        <taxon>malvids</taxon>
        <taxon>Malvales</taxon>
        <taxon>Malvaceae</taxon>
        <taxon>Helicteroideae</taxon>
        <taxon>Durio</taxon>
    </lineage>
</organism>
<dbReference type="Gene3D" id="3.40.1810.10">
    <property type="entry name" value="Transcription factor, MADS-box"/>
    <property type="match status" value="1"/>
</dbReference>
<evidence type="ECO:0000256" key="2">
    <source>
        <dbReference type="ARBA" id="ARBA00023015"/>
    </source>
</evidence>
<gene>
    <name evidence="9" type="primary">LOC111297792</name>
</gene>
<evidence type="ECO:0000313" key="9">
    <source>
        <dbReference type="RefSeq" id="XP_022748147.1"/>
    </source>
</evidence>
<dbReference type="OrthoDB" id="762064at2759"/>
<evidence type="ECO:0000256" key="3">
    <source>
        <dbReference type="ARBA" id="ARBA00023125"/>
    </source>
</evidence>
<dbReference type="GO" id="GO:0005634">
    <property type="term" value="C:nucleus"/>
    <property type="evidence" value="ECO:0007669"/>
    <property type="project" value="UniProtKB-SubCell"/>
</dbReference>
<evidence type="ECO:0000256" key="5">
    <source>
        <dbReference type="ARBA" id="ARBA00023242"/>
    </source>
</evidence>
<dbReference type="GO" id="GO:0046983">
    <property type="term" value="F:protein dimerization activity"/>
    <property type="evidence" value="ECO:0007669"/>
    <property type="project" value="InterPro"/>
</dbReference>
<dbReference type="PRINTS" id="PR00404">
    <property type="entry name" value="MADSDOMAIN"/>
</dbReference>
<keyword evidence="8" id="KW-1185">Reference proteome</keyword>
<evidence type="ECO:0000259" key="7">
    <source>
        <dbReference type="PROSITE" id="PS50066"/>
    </source>
</evidence>
<dbReference type="KEGG" id="dzi:111297792"/>
<dbReference type="FunFam" id="3.40.1810.10:FF:000024">
    <property type="entry name" value="Agamous-like MADS-box protein AGL80"/>
    <property type="match status" value="1"/>
</dbReference>
<dbReference type="PANTHER" id="PTHR48019">
    <property type="entry name" value="SERUM RESPONSE FACTOR HOMOLOG"/>
    <property type="match status" value="1"/>
</dbReference>
<reference evidence="9" key="1">
    <citation type="submission" date="2025-08" db="UniProtKB">
        <authorList>
            <consortium name="RefSeq"/>
        </authorList>
    </citation>
    <scope>IDENTIFICATION</scope>
    <source>
        <tissue evidence="9">Fruit stalk</tissue>
    </source>
</reference>
<dbReference type="Proteomes" id="UP000515121">
    <property type="component" value="Unplaced"/>
</dbReference>
<feature type="region of interest" description="Disordered" evidence="6">
    <location>
        <begin position="337"/>
        <end position="359"/>
    </location>
</feature>
<dbReference type="AlphaFoldDB" id="A0A6P5Z6G3"/>
<dbReference type="SUPFAM" id="SSF55455">
    <property type="entry name" value="SRF-like"/>
    <property type="match status" value="1"/>
</dbReference>
<dbReference type="InterPro" id="IPR002100">
    <property type="entry name" value="TF_MADSbox"/>
</dbReference>
<proteinExistence type="predicted"/>
<keyword evidence="5" id="KW-0539">Nucleus</keyword>
<dbReference type="PROSITE" id="PS50066">
    <property type="entry name" value="MADS_BOX_2"/>
    <property type="match status" value="1"/>
</dbReference>